<dbReference type="AlphaFoldDB" id="X1BDK7"/>
<comment type="caution">
    <text evidence="6">The sequence shown here is derived from an EMBL/GenBank/DDBJ whole genome shotgun (WGS) entry which is preliminary data.</text>
</comment>
<keyword evidence="1" id="KW-0004">4Fe-4S</keyword>
<keyword evidence="1" id="KW-0408">Iron</keyword>
<dbReference type="GO" id="GO:0051539">
    <property type="term" value="F:4 iron, 4 sulfur cluster binding"/>
    <property type="evidence" value="ECO:0007669"/>
    <property type="project" value="UniProtKB-KW"/>
</dbReference>
<evidence type="ECO:0000256" key="1">
    <source>
        <dbReference type="ARBA" id="ARBA00022485"/>
    </source>
</evidence>
<proteinExistence type="predicted"/>
<feature type="non-terminal residue" evidence="6">
    <location>
        <position position="291"/>
    </location>
</feature>
<evidence type="ECO:0000256" key="3">
    <source>
        <dbReference type="ARBA" id="ARBA00022729"/>
    </source>
</evidence>
<name>X1BDK7_9ZZZZ</name>
<feature type="domain" description="Molybdopterin oxidoreductase" evidence="5">
    <location>
        <begin position="112"/>
        <end position="227"/>
    </location>
</feature>
<protein>
    <recommendedName>
        <fullName evidence="5">Molybdopterin oxidoreductase domain-containing protein</fullName>
    </recommendedName>
</protein>
<evidence type="ECO:0000313" key="6">
    <source>
        <dbReference type="EMBL" id="GAG93100.1"/>
    </source>
</evidence>
<accession>X1BDK7</accession>
<dbReference type="Gene3D" id="3.40.50.740">
    <property type="match status" value="1"/>
</dbReference>
<reference evidence="6" key="1">
    <citation type="journal article" date="2014" name="Front. Microbiol.">
        <title>High frequency of phylogenetically diverse reductive dehalogenase-homologous genes in deep subseafloor sedimentary metagenomes.</title>
        <authorList>
            <person name="Kawai M."/>
            <person name="Futagami T."/>
            <person name="Toyoda A."/>
            <person name="Takaki Y."/>
            <person name="Nishi S."/>
            <person name="Hori S."/>
            <person name="Arai W."/>
            <person name="Tsubouchi T."/>
            <person name="Morono Y."/>
            <person name="Uchiyama I."/>
            <person name="Ito T."/>
            <person name="Fujiyama A."/>
            <person name="Inagaki F."/>
            <person name="Takami H."/>
        </authorList>
    </citation>
    <scope>NUCLEOTIDE SEQUENCE</scope>
    <source>
        <strain evidence="6">Expedition CK06-06</strain>
    </source>
</reference>
<dbReference type="PANTHER" id="PTHR43742:SF9">
    <property type="entry name" value="TETRATHIONATE REDUCTASE SUBUNIT A"/>
    <property type="match status" value="1"/>
</dbReference>
<dbReference type="Pfam" id="PF00384">
    <property type="entry name" value="Molybdopterin"/>
    <property type="match status" value="1"/>
</dbReference>
<organism evidence="6">
    <name type="scientific">marine sediment metagenome</name>
    <dbReference type="NCBI Taxonomy" id="412755"/>
    <lineage>
        <taxon>unclassified sequences</taxon>
        <taxon>metagenomes</taxon>
        <taxon>ecological metagenomes</taxon>
    </lineage>
</organism>
<keyword evidence="2" id="KW-0500">Molybdenum</keyword>
<dbReference type="InterPro" id="IPR050612">
    <property type="entry name" value="Prok_Mopterin_Oxidored"/>
</dbReference>
<dbReference type="EMBL" id="BART01020853">
    <property type="protein sequence ID" value="GAG93100.1"/>
    <property type="molecule type" value="Genomic_DNA"/>
</dbReference>
<feature type="non-terminal residue" evidence="6">
    <location>
        <position position="1"/>
    </location>
</feature>
<keyword evidence="4" id="KW-0560">Oxidoreductase</keyword>
<dbReference type="Gene3D" id="3.40.228.10">
    <property type="entry name" value="Dimethylsulfoxide Reductase, domain 2"/>
    <property type="match status" value="1"/>
</dbReference>
<dbReference type="PANTHER" id="PTHR43742">
    <property type="entry name" value="TRIMETHYLAMINE-N-OXIDE REDUCTASE"/>
    <property type="match status" value="1"/>
</dbReference>
<gene>
    <name evidence="6" type="ORF">S01H4_38642</name>
</gene>
<dbReference type="InterPro" id="IPR006656">
    <property type="entry name" value="Mopterin_OxRdtase"/>
</dbReference>
<evidence type="ECO:0000256" key="4">
    <source>
        <dbReference type="ARBA" id="ARBA00023002"/>
    </source>
</evidence>
<evidence type="ECO:0000259" key="5">
    <source>
        <dbReference type="Pfam" id="PF00384"/>
    </source>
</evidence>
<keyword evidence="3" id="KW-0732">Signal</keyword>
<evidence type="ECO:0000256" key="2">
    <source>
        <dbReference type="ARBA" id="ARBA00022505"/>
    </source>
</evidence>
<dbReference type="GO" id="GO:0016491">
    <property type="term" value="F:oxidoreductase activity"/>
    <property type="evidence" value="ECO:0007669"/>
    <property type="project" value="UniProtKB-KW"/>
</dbReference>
<keyword evidence="1" id="KW-0479">Metal-binding</keyword>
<keyword evidence="1" id="KW-0411">Iron-sulfur</keyword>
<dbReference type="SUPFAM" id="SSF53706">
    <property type="entry name" value="Formate dehydrogenase/DMSO reductase, domains 1-3"/>
    <property type="match status" value="1"/>
</dbReference>
<sequence length="291" mass="33516">RKEKIEEIARDLGTMKPHVCIYSHNAVSAQYSNSLQCCRARNVLICLLGIFDKPGGKYYGPYGPSGIDLNKGADFRIPIEVHPMTEDRVDFDPSVHPCVNTKLPNYPVGVIQNFLKAIKTGEPYPIKALFIIGCDVLASHSSEWREAFKKAEFIVKSHVWPDDDVDYADIVLPEAAYLERDDGFTKVTVHDPENKDADFSFLTVIQKVVESQFEERPWPDYVKELAQRIGFGEYYDFSLDEYWNFLLQPMGIDIDYLRKHGVYYPTPLVTRKIEFGKKERWDTDTGRLNIY</sequence>